<dbReference type="PANTHER" id="PTHR33744:SF15">
    <property type="entry name" value="CARBOHYDRATE DIACID REGULATOR"/>
    <property type="match status" value="1"/>
</dbReference>
<dbReference type="AlphaFoldDB" id="A0A6A8NJG8"/>
<dbReference type="InterPro" id="IPR051448">
    <property type="entry name" value="CdaR-like_regulators"/>
</dbReference>
<organism evidence="3">
    <name type="scientific">Enterococcus faecium</name>
    <name type="common">Streptococcus faecium</name>
    <dbReference type="NCBI Taxonomy" id="1352"/>
    <lineage>
        <taxon>Bacteria</taxon>
        <taxon>Bacillati</taxon>
        <taxon>Bacillota</taxon>
        <taxon>Bacilli</taxon>
        <taxon>Lactobacillales</taxon>
        <taxon>Enterococcaceae</taxon>
        <taxon>Enterococcus</taxon>
    </lineage>
</organism>
<comment type="caution">
    <text evidence="3">The sequence shown here is derived from an EMBL/GenBank/DDBJ whole genome shotgun (WGS) entry which is preliminary data.</text>
</comment>
<dbReference type="EMBL" id="WLYP01000009">
    <property type="protein sequence ID" value="MTD36119.1"/>
    <property type="molecule type" value="Genomic_DNA"/>
</dbReference>
<dbReference type="Gene3D" id="1.10.10.2840">
    <property type="entry name" value="PucR C-terminal helix-turn-helix domain"/>
    <property type="match status" value="1"/>
</dbReference>
<dbReference type="InterPro" id="IPR008599">
    <property type="entry name" value="Diacid_rec"/>
</dbReference>
<name>A0A6A8NJG8_ENTFC</name>
<protein>
    <submittedName>
        <fullName evidence="3">Carbohydrate diacid regulator</fullName>
    </submittedName>
</protein>
<dbReference type="PANTHER" id="PTHR33744">
    <property type="entry name" value="CARBOHYDRATE DIACID REGULATOR"/>
    <property type="match status" value="1"/>
</dbReference>
<feature type="domain" description="Putative sugar diacid recognition" evidence="1">
    <location>
        <begin position="5"/>
        <end position="134"/>
    </location>
</feature>
<sequence length="337" mass="39325">MSNLLSKEQANLIVSKLMADIPYNINIMNEQGFIIASGEKKRIGERHRGAEKAIKQGKMVEVFRDTSLEKRGTNEPIILNDDLLGVVGISGDPEEVRPFTKLVKTIVLLLVEELNEFRKREKKNQLKADFLKELFLSEDCYSEEIVHQALDDYGINLLRTNRCIGALKQESLHVHFPLHEIFEWHGIYIVFIDGETIIDGDTSGLIVSSNQWNLGIGMNEVNNTFLYLKFFQEPINKNFFSEDLYFIHLFDFSIKLDKSLLKIVESVYDEYYETLICFSRYNGNIKVVSEKLHIHRNTLNYRIQRIYELTGKDPRNWAHLWILTYHLAYCFKSKFSL</sequence>
<evidence type="ECO:0000259" key="2">
    <source>
        <dbReference type="Pfam" id="PF13556"/>
    </source>
</evidence>
<feature type="domain" description="PucR C-terminal helix-turn-helix" evidence="2">
    <location>
        <begin position="272"/>
        <end position="321"/>
    </location>
</feature>
<reference evidence="3" key="1">
    <citation type="submission" date="2019-10" db="EMBL/GenBank/DDBJ databases">
        <title>Identification of the same linezolid-resistant Tn6246::fexB-poxtA-carrying Enterococcus faecium strain colonizing a hospitalized patient and bovines in different continents.</title>
        <authorList>
            <person name="Tedim A.P."/>
            <person name="Freitas A.R."/>
            <person name="Novais C."/>
            <person name="Duarte B."/>
            <person name="Elghaieb H."/>
            <person name="Abbassi M.S."/>
            <person name="Peixe L."/>
        </authorList>
    </citation>
    <scope>NUCLEOTIDE SEQUENCE</scope>
    <source>
        <strain evidence="3">2FEZ</strain>
    </source>
</reference>
<proteinExistence type="predicted"/>
<dbReference type="Pfam" id="PF13556">
    <property type="entry name" value="HTH_30"/>
    <property type="match status" value="1"/>
</dbReference>
<dbReference type="RefSeq" id="WP_002333233.1">
    <property type="nucleotide sequence ID" value="NZ_CAMRPQ010000008.1"/>
</dbReference>
<dbReference type="InterPro" id="IPR025736">
    <property type="entry name" value="PucR_C-HTH_dom"/>
</dbReference>
<dbReference type="Pfam" id="PF05651">
    <property type="entry name" value="Diacid_rec"/>
    <property type="match status" value="1"/>
</dbReference>
<accession>A0A6A8NJG8</accession>
<gene>
    <name evidence="3" type="ORF">GKZ95_09555</name>
</gene>
<evidence type="ECO:0000259" key="1">
    <source>
        <dbReference type="Pfam" id="PF05651"/>
    </source>
</evidence>
<dbReference type="InterPro" id="IPR042070">
    <property type="entry name" value="PucR_C-HTH_sf"/>
</dbReference>
<evidence type="ECO:0000313" key="3">
    <source>
        <dbReference type="EMBL" id="MTD36119.1"/>
    </source>
</evidence>